<protein>
    <submittedName>
        <fullName evidence="1">Uncharacterized protein</fullName>
    </submittedName>
</protein>
<dbReference type="Gene3D" id="3.40.50.1110">
    <property type="entry name" value="SGNH hydrolase"/>
    <property type="match status" value="1"/>
</dbReference>
<dbReference type="AlphaFoldDB" id="A0A419A938"/>
<organism evidence="1 2">
    <name type="scientific">Paracoccus siganidrum</name>
    <dbReference type="NCBI Taxonomy" id="1276757"/>
    <lineage>
        <taxon>Bacteria</taxon>
        <taxon>Pseudomonadati</taxon>
        <taxon>Pseudomonadota</taxon>
        <taxon>Alphaproteobacteria</taxon>
        <taxon>Rhodobacterales</taxon>
        <taxon>Paracoccaceae</taxon>
        <taxon>Paracoccus</taxon>
    </lineage>
</organism>
<dbReference type="GO" id="GO:0016788">
    <property type="term" value="F:hydrolase activity, acting on ester bonds"/>
    <property type="evidence" value="ECO:0007669"/>
    <property type="project" value="UniProtKB-ARBA"/>
</dbReference>
<comment type="caution">
    <text evidence="1">The sequence shown here is derived from an EMBL/GenBank/DDBJ whole genome shotgun (WGS) entry which is preliminary data.</text>
</comment>
<proteinExistence type="predicted"/>
<sequence>MAEADFAAAFPPLSPPEGPLNVYHLGHSLVGREMPAMLAQLVAGHRHASQLGWGASLRQHWLGRDEIPGYDTENAHPAFADAKQAIGGGDHDAVVLTEMVELKDAIKWHSSSHYLAEWARLARQGRPDQRLYLYETWHRLDDPAGWLERIDSDAGALWRDELLRRAMSDPAVGTIYRIPGGPALAAVVRAAEAGEIAGLETREALFARAEDGSQDMIHVNDLGSYVIALTHYAVLYHRSPEGLPHRLQRADGSPAEAFSDEAARTIQRIVWEVVRHDPFTGVGA</sequence>
<name>A0A419A938_9RHOB</name>
<dbReference type="Proteomes" id="UP000283587">
    <property type="component" value="Unassembled WGS sequence"/>
</dbReference>
<keyword evidence="2" id="KW-1185">Reference proteome</keyword>
<evidence type="ECO:0000313" key="1">
    <source>
        <dbReference type="EMBL" id="RJL18576.1"/>
    </source>
</evidence>
<evidence type="ECO:0000313" key="2">
    <source>
        <dbReference type="Proteomes" id="UP000283587"/>
    </source>
</evidence>
<dbReference type="InterPro" id="IPR036514">
    <property type="entry name" value="SGNH_hydro_sf"/>
</dbReference>
<dbReference type="EMBL" id="QZEW01000023">
    <property type="protein sequence ID" value="RJL18576.1"/>
    <property type="molecule type" value="Genomic_DNA"/>
</dbReference>
<gene>
    <name evidence="1" type="ORF">D3P05_07025</name>
</gene>
<dbReference type="OrthoDB" id="8883291at2"/>
<reference evidence="2" key="1">
    <citation type="submission" date="2018-09" db="EMBL/GenBank/DDBJ databases">
        <title>Paracoccus onubensis nov. sp. a moderate halophilic bacterium isolated from Gruta de las Maravillas (Aracena, Spain).</title>
        <authorList>
            <person name="Jurado V."/>
            <person name="Gutierrez-Patricio S."/>
            <person name="Gonzalez-Pimentel J.L."/>
            <person name="Miller A.Z."/>
            <person name="Laiz L."/>
            <person name="Saiz-Jimenez C."/>
        </authorList>
    </citation>
    <scope>NUCLEOTIDE SEQUENCE [LARGE SCALE GENOMIC DNA]</scope>
    <source>
        <strain evidence="2">DSM 26381</strain>
    </source>
</reference>
<accession>A0A419A938</accession>